<dbReference type="RefSeq" id="WP_343885912.1">
    <property type="nucleotide sequence ID" value="NZ_BAAAKI010000011.1"/>
</dbReference>
<evidence type="ECO:0000256" key="4">
    <source>
        <dbReference type="ARBA" id="ARBA00023277"/>
    </source>
</evidence>
<comment type="catalytic activity">
    <reaction evidence="5">
        <text>alpha-D-glucose = beta-D-glucose</text>
        <dbReference type="Rhea" id="RHEA:10264"/>
        <dbReference type="ChEBI" id="CHEBI:15903"/>
        <dbReference type="ChEBI" id="CHEBI:17925"/>
        <dbReference type="EC" id="5.1.3.3"/>
    </reaction>
</comment>
<protein>
    <recommendedName>
        <fullName evidence="5">Aldose 1-epimerase</fullName>
        <ecNumber evidence="5">5.1.3.3</ecNumber>
    </recommendedName>
</protein>
<evidence type="ECO:0000256" key="3">
    <source>
        <dbReference type="ARBA" id="ARBA00023235"/>
    </source>
</evidence>
<dbReference type="PANTHER" id="PTHR10091">
    <property type="entry name" value="ALDOSE-1-EPIMERASE"/>
    <property type="match status" value="1"/>
</dbReference>
<dbReference type="NCBIfam" id="NF008277">
    <property type="entry name" value="PRK11055.1"/>
    <property type="match status" value="1"/>
</dbReference>
<keyword evidence="7" id="KW-1185">Reference proteome</keyword>
<dbReference type="SUPFAM" id="SSF74650">
    <property type="entry name" value="Galactose mutarotase-like"/>
    <property type="match status" value="1"/>
</dbReference>
<evidence type="ECO:0000313" key="7">
    <source>
        <dbReference type="Proteomes" id="UP001596266"/>
    </source>
</evidence>
<dbReference type="InterPro" id="IPR047215">
    <property type="entry name" value="Galactose_mutarotase-like"/>
</dbReference>
<dbReference type="InterPro" id="IPR011013">
    <property type="entry name" value="Gal_mutarotase_sf_dom"/>
</dbReference>
<sequence>MSPATVFGTLPDGREVRAHELVAGRLRVQVLELGAIVNRVEVDGQDVAIGFDTLEQQQMAKAYFGAVVGRYANRLAKARYAVDGREFRVTANEGANALHGGVEGFDARLWTVVANDDASITLELVSPDGDQGFGGELTARATYTVADDALRLELSATTDAPTVCALTSHLYLNLAGSGSIDDNILQVNASGYVPIDAESIPLGTIADVAGTPFDLRQPTRVGDAVRTDNPQVSLAKGIDHSFDIDGEGFRRAARVECPTSGRVVEVWSDQPALQVYTGNFLDGLWTARGGRRLRQGDALALEPHVHPDTPNQPWEGDAVLRPGEIWNSTIEWRFAG</sequence>
<dbReference type="InterPro" id="IPR008183">
    <property type="entry name" value="Aldose_1/G6P_1-epimerase"/>
</dbReference>
<dbReference type="GO" id="GO:0016853">
    <property type="term" value="F:isomerase activity"/>
    <property type="evidence" value="ECO:0007669"/>
    <property type="project" value="UniProtKB-KW"/>
</dbReference>
<dbReference type="EMBL" id="JBHSUA010000016">
    <property type="protein sequence ID" value="MFC6396916.1"/>
    <property type="molecule type" value="Genomic_DNA"/>
</dbReference>
<comment type="pathway">
    <text evidence="1 5">Carbohydrate metabolism; hexose metabolism.</text>
</comment>
<dbReference type="Proteomes" id="UP001596266">
    <property type="component" value="Unassembled WGS sequence"/>
</dbReference>
<evidence type="ECO:0000256" key="5">
    <source>
        <dbReference type="PIRNR" id="PIRNR005096"/>
    </source>
</evidence>
<name>A0ABW1X0Q4_9ACTN</name>
<gene>
    <name evidence="6" type="ORF">ACFP57_07955</name>
</gene>
<dbReference type="CDD" id="cd09019">
    <property type="entry name" value="galactose_mutarotase_like"/>
    <property type="match status" value="1"/>
</dbReference>
<dbReference type="InterPro" id="IPR015443">
    <property type="entry name" value="Aldose_1-epimerase"/>
</dbReference>
<evidence type="ECO:0000313" key="6">
    <source>
        <dbReference type="EMBL" id="MFC6396916.1"/>
    </source>
</evidence>
<dbReference type="Gene3D" id="2.70.98.10">
    <property type="match status" value="1"/>
</dbReference>
<dbReference type="InterPro" id="IPR014718">
    <property type="entry name" value="GH-type_carb-bd"/>
</dbReference>
<comment type="similarity">
    <text evidence="2 5">Belongs to the aldose epimerase family.</text>
</comment>
<keyword evidence="3 5" id="KW-0413">Isomerase</keyword>
<proteinExistence type="inferred from homology"/>
<dbReference type="EC" id="5.1.3.3" evidence="5"/>
<keyword evidence="4 5" id="KW-0119">Carbohydrate metabolism</keyword>
<reference evidence="7" key="1">
    <citation type="journal article" date="2019" name="Int. J. Syst. Evol. Microbiol.">
        <title>The Global Catalogue of Microorganisms (GCM) 10K type strain sequencing project: providing services to taxonomists for standard genome sequencing and annotation.</title>
        <authorList>
            <consortium name="The Broad Institute Genomics Platform"/>
            <consortium name="The Broad Institute Genome Sequencing Center for Infectious Disease"/>
            <person name="Wu L."/>
            <person name="Ma J."/>
        </authorList>
    </citation>
    <scope>NUCLEOTIDE SEQUENCE [LARGE SCALE GENOMIC DNA]</scope>
    <source>
        <strain evidence="7">CGMCC 1.15277</strain>
    </source>
</reference>
<comment type="caution">
    <text evidence="6">The sequence shown here is derived from an EMBL/GenBank/DDBJ whole genome shotgun (WGS) entry which is preliminary data.</text>
</comment>
<dbReference type="Pfam" id="PF01263">
    <property type="entry name" value="Aldose_epim"/>
    <property type="match status" value="1"/>
</dbReference>
<dbReference type="PIRSF" id="PIRSF005096">
    <property type="entry name" value="GALM"/>
    <property type="match status" value="1"/>
</dbReference>
<organism evidence="6 7">
    <name type="scientific">Luteococcus sanguinis</name>
    <dbReference type="NCBI Taxonomy" id="174038"/>
    <lineage>
        <taxon>Bacteria</taxon>
        <taxon>Bacillati</taxon>
        <taxon>Actinomycetota</taxon>
        <taxon>Actinomycetes</taxon>
        <taxon>Propionibacteriales</taxon>
        <taxon>Propionibacteriaceae</taxon>
        <taxon>Luteococcus</taxon>
    </lineage>
</organism>
<dbReference type="PANTHER" id="PTHR10091:SF0">
    <property type="entry name" value="GALACTOSE MUTAROTASE"/>
    <property type="match status" value="1"/>
</dbReference>
<evidence type="ECO:0000256" key="2">
    <source>
        <dbReference type="ARBA" id="ARBA00006206"/>
    </source>
</evidence>
<evidence type="ECO:0000256" key="1">
    <source>
        <dbReference type="ARBA" id="ARBA00005028"/>
    </source>
</evidence>
<accession>A0ABW1X0Q4</accession>